<dbReference type="PANTHER" id="PTHR45835">
    <property type="entry name" value="YALI0A06105P"/>
    <property type="match status" value="1"/>
</dbReference>
<dbReference type="OrthoDB" id="1738613at2759"/>
<evidence type="ECO:0000313" key="3">
    <source>
        <dbReference type="Proteomes" id="UP000701853"/>
    </source>
</evidence>
<dbReference type="Pfam" id="PF17921">
    <property type="entry name" value="Integrase_H2C2"/>
    <property type="match status" value="1"/>
</dbReference>
<evidence type="ECO:0000313" key="2">
    <source>
        <dbReference type="EMBL" id="KAG8493169.1"/>
    </source>
</evidence>
<comment type="caution">
    <text evidence="2">The sequence shown here is derived from an EMBL/GenBank/DDBJ whole genome shotgun (WGS) entry which is preliminary data.</text>
</comment>
<organism evidence="2 3">
    <name type="scientific">Gossypium anomalum</name>
    <dbReference type="NCBI Taxonomy" id="47600"/>
    <lineage>
        <taxon>Eukaryota</taxon>
        <taxon>Viridiplantae</taxon>
        <taxon>Streptophyta</taxon>
        <taxon>Embryophyta</taxon>
        <taxon>Tracheophyta</taxon>
        <taxon>Spermatophyta</taxon>
        <taxon>Magnoliopsida</taxon>
        <taxon>eudicotyledons</taxon>
        <taxon>Gunneridae</taxon>
        <taxon>Pentapetalae</taxon>
        <taxon>rosids</taxon>
        <taxon>malvids</taxon>
        <taxon>Malvales</taxon>
        <taxon>Malvaceae</taxon>
        <taxon>Malvoideae</taxon>
        <taxon>Gossypium</taxon>
    </lineage>
</organism>
<name>A0A8J5YUN7_9ROSI</name>
<gene>
    <name evidence="2" type="ORF">CXB51_010552</name>
</gene>
<proteinExistence type="predicted"/>
<feature type="domain" description="Integrase zinc-binding" evidence="1">
    <location>
        <begin position="125"/>
        <end position="175"/>
    </location>
</feature>
<sequence length="293" mass="33975">MLVEAPVLTLPELRKDFIVYSDASLNGLGCVLMQSKANVVADALSRKAAIELRAMFAQLNISDDGGLLTELRIKPVMFERIKSAQLEDDKLMKKKEMVQSDIVGNFSIDKHDCLRYRDQICIPINSEIKELILREAHDGPFALHPRGTKMYRDLRELYWWPGMKKDIVEYVSKCLPITIPEWKWDRVTMDFIMGLPVSVSKKNVIWLIVDRLTKSANFIAVRTDWSVQKLAETDGQFERVIQILEDMLRACVIDFEFDWEQLNEKKIIGPELIRETEETVKKIQQRLKAAFDR</sequence>
<dbReference type="EMBL" id="JAHUZN010000005">
    <property type="protein sequence ID" value="KAG8493169.1"/>
    <property type="molecule type" value="Genomic_DNA"/>
</dbReference>
<reference evidence="2 3" key="1">
    <citation type="journal article" date="2021" name="bioRxiv">
        <title>The Gossypium anomalum genome as a resource for cotton improvement and evolutionary analysis of hybrid incompatibility.</title>
        <authorList>
            <person name="Grover C.E."/>
            <person name="Yuan D."/>
            <person name="Arick M.A."/>
            <person name="Miller E.R."/>
            <person name="Hu G."/>
            <person name="Peterson D.G."/>
            <person name="Wendel J.F."/>
            <person name="Udall J.A."/>
        </authorList>
    </citation>
    <scope>NUCLEOTIDE SEQUENCE [LARGE SCALE GENOMIC DNA]</scope>
    <source>
        <strain evidence="2">JFW-Udall</strain>
        <tissue evidence="2">Leaf</tissue>
    </source>
</reference>
<protein>
    <recommendedName>
        <fullName evidence="1">Integrase zinc-binding domain-containing protein</fullName>
    </recommendedName>
</protein>
<evidence type="ECO:0000259" key="1">
    <source>
        <dbReference type="Pfam" id="PF17921"/>
    </source>
</evidence>
<keyword evidence="3" id="KW-1185">Reference proteome</keyword>
<dbReference type="SUPFAM" id="SSF53098">
    <property type="entry name" value="Ribonuclease H-like"/>
    <property type="match status" value="1"/>
</dbReference>
<dbReference type="Proteomes" id="UP000701853">
    <property type="component" value="Chromosome 5"/>
</dbReference>
<accession>A0A8J5YUN7</accession>
<dbReference type="PANTHER" id="PTHR45835:SF99">
    <property type="entry name" value="CHROMO DOMAIN-CONTAINING PROTEIN-RELATED"/>
    <property type="match status" value="1"/>
</dbReference>
<dbReference type="AlphaFoldDB" id="A0A8J5YUN7"/>
<dbReference type="InterPro" id="IPR012337">
    <property type="entry name" value="RNaseH-like_sf"/>
</dbReference>
<dbReference type="Gene3D" id="1.10.340.70">
    <property type="match status" value="1"/>
</dbReference>
<dbReference type="InterPro" id="IPR041588">
    <property type="entry name" value="Integrase_H2C2"/>
</dbReference>